<reference evidence="2 3" key="1">
    <citation type="journal article" date="2011" name="Genome Biol.">
        <title>Comparative genome sequence analysis underscores mycoparasitism as the ancestral life style of Trichoderma.</title>
        <authorList>
            <person name="Kubicek C.P."/>
            <person name="Herrera-Estrella A."/>
            <person name="Seidl-Seiboth V."/>
            <person name="Martinez D.A."/>
            <person name="Druzhinina I.S."/>
            <person name="Thon M."/>
            <person name="Zeilinger S."/>
            <person name="Casas-Flores S."/>
            <person name="Horwitz B.A."/>
            <person name="Mukherjee P.K."/>
            <person name="Mukherjee M."/>
            <person name="Kredics L."/>
            <person name="Alcaraz L.D."/>
            <person name="Aerts A."/>
            <person name="Antal Z."/>
            <person name="Atanasova L."/>
            <person name="Cervantes-Badillo M.G."/>
            <person name="Challacombe J."/>
            <person name="Chertkov O."/>
            <person name="McCluskey K."/>
            <person name="Coulpier F."/>
            <person name="Deshpande N."/>
            <person name="von Doehren H."/>
            <person name="Ebbole D.J."/>
            <person name="Esquivel-Naranjo E.U."/>
            <person name="Fekete E."/>
            <person name="Flipphi M."/>
            <person name="Glaser F."/>
            <person name="Gomez-Rodriguez E.Y."/>
            <person name="Gruber S."/>
            <person name="Han C."/>
            <person name="Henrissat B."/>
            <person name="Hermosa R."/>
            <person name="Hernandez-Onate M."/>
            <person name="Karaffa L."/>
            <person name="Kosti I."/>
            <person name="Le Crom S."/>
            <person name="Lindquist E."/>
            <person name="Lucas S."/>
            <person name="Luebeck M."/>
            <person name="Luebeck P.S."/>
            <person name="Margeot A."/>
            <person name="Metz B."/>
            <person name="Misra M."/>
            <person name="Nevalainen H."/>
            <person name="Omann M."/>
            <person name="Packer N."/>
            <person name="Perrone G."/>
            <person name="Uresti-Rivera E.E."/>
            <person name="Salamov A."/>
            <person name="Schmoll M."/>
            <person name="Seiboth B."/>
            <person name="Shapiro H."/>
            <person name="Sukno S."/>
            <person name="Tamayo-Ramos J.A."/>
            <person name="Tisch D."/>
            <person name="Wiest A."/>
            <person name="Wilkinson H.H."/>
            <person name="Zhang M."/>
            <person name="Coutinho P.M."/>
            <person name="Kenerley C.M."/>
            <person name="Monte E."/>
            <person name="Baker S.E."/>
            <person name="Grigoriev I.V."/>
        </authorList>
    </citation>
    <scope>NUCLEOTIDE SEQUENCE [LARGE SCALE GENOMIC DNA]</scope>
    <source>
        <strain evidence="3">Gv29-8 / FGSC 10586</strain>
    </source>
</reference>
<dbReference type="GeneID" id="25796302"/>
<feature type="compositionally biased region" description="Low complexity" evidence="1">
    <location>
        <begin position="1"/>
        <end position="10"/>
    </location>
</feature>
<gene>
    <name evidence="2" type="ORF">TRIVIDRAFT_62017</name>
</gene>
<dbReference type="HOGENOM" id="CLU_1138128_0_0_1"/>
<feature type="compositionally biased region" description="Basic and acidic residues" evidence="1">
    <location>
        <begin position="13"/>
        <end position="43"/>
    </location>
</feature>
<organism evidence="2 3">
    <name type="scientific">Hypocrea virens (strain Gv29-8 / FGSC 10586)</name>
    <name type="common">Gliocladium virens</name>
    <name type="synonym">Trichoderma virens</name>
    <dbReference type="NCBI Taxonomy" id="413071"/>
    <lineage>
        <taxon>Eukaryota</taxon>
        <taxon>Fungi</taxon>
        <taxon>Dikarya</taxon>
        <taxon>Ascomycota</taxon>
        <taxon>Pezizomycotina</taxon>
        <taxon>Sordariomycetes</taxon>
        <taxon>Hypocreomycetidae</taxon>
        <taxon>Hypocreales</taxon>
        <taxon>Hypocreaceae</taxon>
        <taxon>Trichoderma</taxon>
    </lineage>
</organism>
<dbReference type="VEuPathDB" id="FungiDB:TRIVIDRAFT_62017"/>
<dbReference type="RefSeq" id="XP_013959538.1">
    <property type="nucleotide sequence ID" value="XM_014104063.1"/>
</dbReference>
<dbReference type="Proteomes" id="UP000007115">
    <property type="component" value="Unassembled WGS sequence"/>
</dbReference>
<name>G9MIL1_HYPVG</name>
<evidence type="ECO:0000313" key="2">
    <source>
        <dbReference type="EMBL" id="EHK25328.1"/>
    </source>
</evidence>
<dbReference type="InParanoid" id="G9MIL1"/>
<evidence type="ECO:0000313" key="3">
    <source>
        <dbReference type="Proteomes" id="UP000007115"/>
    </source>
</evidence>
<feature type="region of interest" description="Disordered" evidence="1">
    <location>
        <begin position="1"/>
        <end position="99"/>
    </location>
</feature>
<keyword evidence="3" id="KW-1185">Reference proteome</keyword>
<proteinExistence type="predicted"/>
<dbReference type="AlphaFoldDB" id="G9MIL1"/>
<accession>G9MIL1</accession>
<dbReference type="EMBL" id="ABDF02000003">
    <property type="protein sequence ID" value="EHK25328.1"/>
    <property type="molecule type" value="Genomic_DNA"/>
</dbReference>
<comment type="caution">
    <text evidence="2">The sequence shown here is derived from an EMBL/GenBank/DDBJ whole genome shotgun (WGS) entry which is preliminary data.</text>
</comment>
<feature type="region of interest" description="Disordered" evidence="1">
    <location>
        <begin position="215"/>
        <end position="244"/>
    </location>
</feature>
<evidence type="ECO:0000256" key="1">
    <source>
        <dbReference type="SAM" id="MobiDB-lite"/>
    </source>
</evidence>
<protein>
    <submittedName>
        <fullName evidence="2">Uncharacterized protein</fullName>
    </submittedName>
</protein>
<sequence>MAAAAASAASFRGKSDGQCEPIRLNESRREARPCGGFAREKVVSRGPLPSKMRRKGLTSCPTPCSDAPTGRANTQSGAAMPQPARGLGGTHPTRAHQAATLETPDSSLRLTPLQQIVATPPGLIAAMHDTTERCRLPPFRRQPHRPVKPAEFTPRCLCTEEFSMVVVRLTGAISLECLAAAESSQARPWDGYGAGENAYGLGARLLPRWQSTSRVPPTCQTTALEEGPTSPAKALQPLAQGKSG</sequence>